<dbReference type="Gene3D" id="3.90.226.10">
    <property type="entry name" value="2-enoyl-CoA Hydratase, Chain A, domain 1"/>
    <property type="match status" value="1"/>
</dbReference>
<dbReference type="Proteomes" id="UP000324800">
    <property type="component" value="Unassembled WGS sequence"/>
</dbReference>
<organism evidence="1 2">
    <name type="scientific">Streblomastix strix</name>
    <dbReference type="NCBI Taxonomy" id="222440"/>
    <lineage>
        <taxon>Eukaryota</taxon>
        <taxon>Metamonada</taxon>
        <taxon>Preaxostyla</taxon>
        <taxon>Oxymonadida</taxon>
        <taxon>Streblomastigidae</taxon>
        <taxon>Streblomastix</taxon>
    </lineage>
</organism>
<dbReference type="InterPro" id="IPR029045">
    <property type="entry name" value="ClpP/crotonase-like_dom_sf"/>
</dbReference>
<dbReference type="PANTHER" id="PTHR37049">
    <property type="entry name" value="PEPTIDASE S41 FAMILY PROTEIN"/>
    <property type="match status" value="1"/>
</dbReference>
<evidence type="ECO:0000313" key="1">
    <source>
        <dbReference type="EMBL" id="KAA6395774.1"/>
    </source>
</evidence>
<accession>A0A5J4WLF0</accession>
<evidence type="ECO:0008006" key="3">
    <source>
        <dbReference type="Google" id="ProtNLM"/>
    </source>
</evidence>
<evidence type="ECO:0000313" key="2">
    <source>
        <dbReference type="Proteomes" id="UP000324800"/>
    </source>
</evidence>
<dbReference type="AlphaFoldDB" id="A0A5J4WLF0"/>
<proteinExistence type="predicted"/>
<reference evidence="1 2" key="1">
    <citation type="submission" date="2019-03" db="EMBL/GenBank/DDBJ databases">
        <title>Single cell metagenomics reveals metabolic interactions within the superorganism composed of flagellate Streblomastix strix and complex community of Bacteroidetes bacteria on its surface.</title>
        <authorList>
            <person name="Treitli S.C."/>
            <person name="Kolisko M."/>
            <person name="Husnik F."/>
            <person name="Keeling P."/>
            <person name="Hampl V."/>
        </authorList>
    </citation>
    <scope>NUCLEOTIDE SEQUENCE [LARGE SCALE GENOMIC DNA]</scope>
    <source>
        <strain evidence="1">ST1C</strain>
    </source>
</reference>
<comment type="caution">
    <text evidence="1">The sequence shown here is derived from an EMBL/GenBank/DDBJ whole genome shotgun (WGS) entry which is preliminary data.</text>
</comment>
<dbReference type="SUPFAM" id="SSF52096">
    <property type="entry name" value="ClpP/crotonase"/>
    <property type="match status" value="1"/>
</dbReference>
<gene>
    <name evidence="1" type="ORF">EZS28_008706</name>
</gene>
<protein>
    <recommendedName>
        <fullName evidence="3">Tail specific protease domain-containing protein</fullName>
    </recommendedName>
</protein>
<dbReference type="EMBL" id="SNRW01001596">
    <property type="protein sequence ID" value="KAA6395774.1"/>
    <property type="molecule type" value="Genomic_DNA"/>
</dbReference>
<dbReference type="InterPro" id="IPR052766">
    <property type="entry name" value="S41A_metabolite_peptidase"/>
</dbReference>
<sequence>MSDEEIRLAILKKTRRFYLVRHCRPVPPIEKETTIKVLKNYFDGYAFRDIYLNQSSQENSYGGKSIDIFSRLDDIGSSDYESTFDFYSDIVKLVSSLHCAHTSFVMPCMTPFEYLLPIYFEIEQDPSGGPNRAIVKSLIDNYTQFGISESLIGSEVLHVNLDGSSTFTDASPTAEQAIKIWADEYEQISRNPYARWQYSQSRSFYQRGVRYYPKPESNTIYIQYKTDSGTSVVDIPFLVYAHADVTDLEKLCQVNKAYNTKSETNYNSNQNTQNISRNKAPVNITSPNNNKQLAKRLKDLMKKNEKETLIKQKDRIDPLWRERQKKISEITKEFQLKNTSMGKRTVDLDYGLDTIQKRRIETLKKLSLNAKLNRKSSLNGKFKGNNSKRVNNVDIDVVFVSDDASLVAFHLPEYELGVIYITTFAPEDISDFQSNFVDIVKLLSKSTGRFYSKKLLIDLRYNGGGYGRLSPILTRFLFPHVDSPIWEPMDLPKSNIGKIFTQISDFYINNYGYDGHEVQLDEVTGQIIYDYYQQEGLQRTNKHTDEEGIKSSITVDLTKRATFYAGHVDELRQIASD</sequence>
<dbReference type="PANTHER" id="PTHR37049:SF4">
    <property type="entry name" value="RHODANESE DOMAIN-CONTAINING PROTEIN"/>
    <property type="match status" value="1"/>
</dbReference>
<dbReference type="OrthoDB" id="27214at2759"/>
<name>A0A5J4WLF0_9EUKA</name>